<dbReference type="Pfam" id="PF13639">
    <property type="entry name" value="zf-RING_2"/>
    <property type="match status" value="1"/>
</dbReference>
<dbReference type="GO" id="GO:0007219">
    <property type="term" value="P:Notch signaling pathway"/>
    <property type="evidence" value="ECO:0007669"/>
    <property type="project" value="InterPro"/>
</dbReference>
<dbReference type="Pfam" id="PF01661">
    <property type="entry name" value="Macro"/>
    <property type="match status" value="2"/>
</dbReference>
<dbReference type="GO" id="GO:0008270">
    <property type="term" value="F:zinc ion binding"/>
    <property type="evidence" value="ECO:0007669"/>
    <property type="project" value="UniProtKB-KW"/>
</dbReference>
<dbReference type="Gene3D" id="3.30.40.10">
    <property type="entry name" value="Zinc/RING finger domain, C3HC4 (zinc finger)"/>
    <property type="match status" value="1"/>
</dbReference>
<keyword evidence="6 8" id="KW-0863">Zinc-finger</keyword>
<evidence type="ECO:0000256" key="4">
    <source>
        <dbReference type="ARBA" id="ARBA00022679"/>
    </source>
</evidence>
<dbReference type="CDD" id="cd09633">
    <property type="entry name" value="Deltex_C"/>
    <property type="match status" value="1"/>
</dbReference>
<protein>
    <recommendedName>
        <fullName evidence="8">E3 ubiquitin-protein ligase</fullName>
        <ecNumber evidence="8">2.3.2.27</ecNumber>
    </recommendedName>
</protein>
<evidence type="ECO:0000256" key="1">
    <source>
        <dbReference type="ARBA" id="ARBA00000900"/>
    </source>
</evidence>
<dbReference type="InterPro" id="IPR043472">
    <property type="entry name" value="Macro_dom-like"/>
</dbReference>
<comment type="subcellular location">
    <subcellularLocation>
        <location evidence="8">Cytoplasm</location>
    </subcellularLocation>
</comment>
<dbReference type="SMART" id="SM00184">
    <property type="entry name" value="RING"/>
    <property type="match status" value="1"/>
</dbReference>
<dbReference type="Gene3D" id="3.30.390.130">
    <property type="match status" value="1"/>
</dbReference>
<keyword evidence="4 8" id="KW-0808">Transferase</keyword>
<dbReference type="InterPro" id="IPR039398">
    <property type="entry name" value="Deltex_fam"/>
</dbReference>
<dbReference type="InterPro" id="IPR001841">
    <property type="entry name" value="Znf_RING"/>
</dbReference>
<comment type="pathway">
    <text evidence="2 8">Protein modification; protein ubiquitination.</text>
</comment>
<dbReference type="EC" id="2.3.2.27" evidence="8"/>
<dbReference type="PANTHER" id="PTHR12622">
    <property type="entry name" value="DELTEX-RELATED"/>
    <property type="match status" value="1"/>
</dbReference>
<evidence type="ECO:0000256" key="9">
    <source>
        <dbReference type="SAM" id="MobiDB-lite"/>
    </source>
</evidence>
<keyword evidence="8" id="KW-0963">Cytoplasm</keyword>
<evidence type="ECO:0000256" key="2">
    <source>
        <dbReference type="ARBA" id="ARBA00004906"/>
    </source>
</evidence>
<comment type="similarity">
    <text evidence="3 8">Belongs to the Deltex family.</text>
</comment>
<dbReference type="SUPFAM" id="SSF52949">
    <property type="entry name" value="Macro domain-like"/>
    <property type="match status" value="2"/>
</dbReference>
<reference evidence="10" key="1">
    <citation type="journal article" date="2012" name="Nature">
        <title>The oyster genome reveals stress adaptation and complexity of shell formation.</title>
        <authorList>
            <person name="Zhang G."/>
            <person name="Fang X."/>
            <person name="Guo X."/>
            <person name="Li L."/>
            <person name="Luo R."/>
            <person name="Xu F."/>
            <person name="Yang P."/>
            <person name="Zhang L."/>
            <person name="Wang X."/>
            <person name="Qi H."/>
            <person name="Xiong Z."/>
            <person name="Que H."/>
            <person name="Xie Y."/>
            <person name="Holland P.W."/>
            <person name="Paps J."/>
            <person name="Zhu Y."/>
            <person name="Wu F."/>
            <person name="Chen Y."/>
            <person name="Wang J."/>
            <person name="Peng C."/>
            <person name="Meng J."/>
            <person name="Yang L."/>
            <person name="Liu J."/>
            <person name="Wen B."/>
            <person name="Zhang N."/>
            <person name="Huang Z."/>
            <person name="Zhu Q."/>
            <person name="Feng Y."/>
            <person name="Mount A."/>
            <person name="Hedgecock D."/>
            <person name="Xu Z."/>
            <person name="Liu Y."/>
            <person name="Domazet-Loso T."/>
            <person name="Du Y."/>
            <person name="Sun X."/>
            <person name="Zhang S."/>
            <person name="Liu B."/>
            <person name="Cheng P."/>
            <person name="Jiang X."/>
            <person name="Li J."/>
            <person name="Fan D."/>
            <person name="Wang W."/>
            <person name="Fu W."/>
            <person name="Wang T."/>
            <person name="Wang B."/>
            <person name="Zhang J."/>
            <person name="Peng Z."/>
            <person name="Li Y."/>
            <person name="Li N."/>
            <person name="Wang J."/>
            <person name="Chen M."/>
            <person name="He Y."/>
            <person name="Tan F."/>
            <person name="Song X."/>
            <person name="Zheng Q."/>
            <person name="Huang R."/>
            <person name="Yang H."/>
            <person name="Du X."/>
            <person name="Chen L."/>
            <person name="Yang M."/>
            <person name="Gaffney P.M."/>
            <person name="Wang S."/>
            <person name="Luo L."/>
            <person name="She Z."/>
            <person name="Ming Y."/>
            <person name="Huang W."/>
            <person name="Zhang S."/>
            <person name="Huang B."/>
            <person name="Zhang Y."/>
            <person name="Qu T."/>
            <person name="Ni P."/>
            <person name="Miao G."/>
            <person name="Wang J."/>
            <person name="Wang Q."/>
            <person name="Steinberg C.E."/>
            <person name="Wang H."/>
            <person name="Li N."/>
            <person name="Qian L."/>
            <person name="Zhang G."/>
            <person name="Li Y."/>
            <person name="Yang H."/>
            <person name="Liu X."/>
            <person name="Wang J."/>
            <person name="Yin Y."/>
            <person name="Wang J."/>
        </authorList>
    </citation>
    <scope>NUCLEOTIDE SEQUENCE [LARGE SCALE GENOMIC DNA]</scope>
    <source>
        <strain evidence="10">05x7-T-G4-1.051#20</strain>
    </source>
</reference>
<comment type="catalytic activity">
    <reaction evidence="1 8">
        <text>S-ubiquitinyl-[E2 ubiquitin-conjugating enzyme]-L-cysteine + [acceptor protein]-L-lysine = [E2 ubiquitin-conjugating enzyme]-L-cysteine + N(6)-ubiquitinyl-[acceptor protein]-L-lysine.</text>
        <dbReference type="EC" id="2.3.2.27"/>
    </reaction>
</comment>
<dbReference type="SMART" id="SM00506">
    <property type="entry name" value="A1pp"/>
    <property type="match status" value="1"/>
</dbReference>
<dbReference type="InterPro" id="IPR039396">
    <property type="entry name" value="Deltex_C"/>
</dbReference>
<dbReference type="SUPFAM" id="SSF57850">
    <property type="entry name" value="RING/U-box"/>
    <property type="match status" value="1"/>
</dbReference>
<evidence type="ECO:0000256" key="6">
    <source>
        <dbReference type="ARBA" id="ARBA00022771"/>
    </source>
</evidence>
<name>K1PPU2_MAGGI</name>
<evidence type="ECO:0000256" key="5">
    <source>
        <dbReference type="ARBA" id="ARBA00022723"/>
    </source>
</evidence>
<dbReference type="GO" id="GO:0016567">
    <property type="term" value="P:protein ubiquitination"/>
    <property type="evidence" value="ECO:0007669"/>
    <property type="project" value="UniProtKB-UniRule"/>
</dbReference>
<dbReference type="InterPro" id="IPR002589">
    <property type="entry name" value="Macro_dom"/>
</dbReference>
<dbReference type="InterPro" id="IPR039399">
    <property type="entry name" value="Deltex_C_sf"/>
</dbReference>
<dbReference type="EMBL" id="JH818211">
    <property type="protein sequence ID" value="EKC18445.1"/>
    <property type="molecule type" value="Genomic_DNA"/>
</dbReference>
<dbReference type="GO" id="GO:0061630">
    <property type="term" value="F:ubiquitin protein ligase activity"/>
    <property type="evidence" value="ECO:0007669"/>
    <property type="project" value="UniProtKB-UniRule"/>
</dbReference>
<keyword evidence="7 8" id="KW-0862">Zinc</keyword>
<gene>
    <name evidence="10" type="ORF">CGI_10012420</name>
</gene>
<feature type="region of interest" description="Disordered" evidence="9">
    <location>
        <begin position="646"/>
        <end position="668"/>
    </location>
</feature>
<proteinExistence type="inferred from homology"/>
<evidence type="ECO:0000313" key="10">
    <source>
        <dbReference type="EMBL" id="EKC18445.1"/>
    </source>
</evidence>
<feature type="compositionally biased region" description="Basic and acidic residues" evidence="9">
    <location>
        <begin position="659"/>
        <end position="668"/>
    </location>
</feature>
<evidence type="ECO:0000256" key="8">
    <source>
        <dbReference type="RuleBase" id="RU367105"/>
    </source>
</evidence>
<dbReference type="InParanoid" id="K1PPU2"/>
<evidence type="ECO:0000256" key="3">
    <source>
        <dbReference type="ARBA" id="ARBA00009413"/>
    </source>
</evidence>
<accession>K1PPU2</accession>
<dbReference type="PROSITE" id="PS00518">
    <property type="entry name" value="ZF_RING_1"/>
    <property type="match status" value="1"/>
</dbReference>
<dbReference type="PROSITE" id="PS51154">
    <property type="entry name" value="MACRO"/>
    <property type="match status" value="2"/>
</dbReference>
<dbReference type="GO" id="GO:0005737">
    <property type="term" value="C:cytoplasm"/>
    <property type="evidence" value="ECO:0007669"/>
    <property type="project" value="UniProtKB-SubCell"/>
</dbReference>
<dbReference type="UniPathway" id="UPA00143"/>
<dbReference type="InterPro" id="IPR013083">
    <property type="entry name" value="Znf_RING/FYVE/PHD"/>
</dbReference>
<keyword evidence="5 8" id="KW-0479">Metal-binding</keyword>
<sequence>MLKTLEATGCSAELDDKTSSIHLLGNLSQIVEANRKVLEIRQKDPNRKDSFDAAHITRVDVDCIVNAANENLMHGGGVAAAIADAAGYQFDQESRDYAQKNGPIPVGRCCVTSAGKLPYKCVIHTVGPKWGDYGDKSQCLKLLQDSVKVTFEEADYQKMRSIAIPAISSGIFSVPRDKCVEQYFEATMSFSRSYPFKYLQEIHFVDRDESMVRAIQETFQSRSKSASTSEKTDKKNDTLTFNGEEKTVHSKMPLSISFTTVNVSENLQIKIHIGNITDMAADALVCPQDKDCLSENNIAKDIFGKISDKQPSFNSMKYGDVCSQKLQENSEWKMIIHAVPPVYDAEYAKNHSKFVQTLITIIQKIIKTADEAKLHSIAIPLLGNGTEEYKTPVETCASSFYKAVMANKSELMYLHDIYLVLKEEEQEKMYLEDFALINCKITQRPLTNNGKSDDFGKTMKEMPKEGENCCICMDTPTKPKKLRKCGHIFCKECIEQYFEYKPACPSCGTIYGKVTGDQPPGTMSIRTNSIRLQGFNDSSGTIVLTYFFNDGKQGEEHPDPGKVYKGFSRSGYLPFNKKGRLIAKLLNVAFSRRLVFTIGRSRTTGHDGVITWNDIHHKTRMEGGPARFGYPDPTYLDRVLEELEAKGVTEESADDPEEYKEYSREIGY</sequence>
<evidence type="ECO:0000256" key="7">
    <source>
        <dbReference type="ARBA" id="ARBA00022833"/>
    </source>
</evidence>
<dbReference type="Gene3D" id="3.40.220.10">
    <property type="entry name" value="Leucine Aminopeptidase, subunit E, domain 1"/>
    <property type="match status" value="2"/>
</dbReference>
<dbReference type="PROSITE" id="PS50089">
    <property type="entry name" value="ZF_RING_2"/>
    <property type="match status" value="1"/>
</dbReference>
<dbReference type="AlphaFoldDB" id="K1PPU2"/>
<organism evidence="10">
    <name type="scientific">Magallana gigas</name>
    <name type="common">Pacific oyster</name>
    <name type="synonym">Crassostrea gigas</name>
    <dbReference type="NCBI Taxonomy" id="29159"/>
    <lineage>
        <taxon>Eukaryota</taxon>
        <taxon>Metazoa</taxon>
        <taxon>Spiralia</taxon>
        <taxon>Lophotrochozoa</taxon>
        <taxon>Mollusca</taxon>
        <taxon>Bivalvia</taxon>
        <taxon>Autobranchia</taxon>
        <taxon>Pteriomorphia</taxon>
        <taxon>Ostreida</taxon>
        <taxon>Ostreoidea</taxon>
        <taxon>Ostreidae</taxon>
        <taxon>Magallana</taxon>
    </lineage>
</organism>
<dbReference type="InterPro" id="IPR017907">
    <property type="entry name" value="Znf_RING_CS"/>
</dbReference>
<dbReference type="HOGENOM" id="CLU_420883_0_0_1"/>
<dbReference type="Pfam" id="PF18102">
    <property type="entry name" value="DTC"/>
    <property type="match status" value="1"/>
</dbReference>
<dbReference type="CDD" id="cd02907">
    <property type="entry name" value="Macro_Af1521_BAL-like"/>
    <property type="match status" value="1"/>
</dbReference>